<protein>
    <submittedName>
        <fullName evidence="1">4742_t:CDS:1</fullName>
    </submittedName>
</protein>
<name>A0A9N9E984_9GLOM</name>
<keyword evidence="2" id="KW-1185">Reference proteome</keyword>
<feature type="non-terminal residue" evidence="1">
    <location>
        <position position="142"/>
    </location>
</feature>
<sequence length="142" mass="16630">QEESTTLKRRIAYVEHELERQKKSRNDNSHIGTRILEDPETLDEEAVFDGIPWPEIPQFTITMPPDNDENRHTNEIKKFLEFLIPLTEFDFHDTRNSPICDPNAKIDFIIVRKNGYRLWTELVAVIEAKGEIRNTTSHKDAV</sequence>
<dbReference type="EMBL" id="CAJVPJ010005978">
    <property type="protein sequence ID" value="CAG8665274.1"/>
    <property type="molecule type" value="Genomic_DNA"/>
</dbReference>
<dbReference type="Proteomes" id="UP000789572">
    <property type="component" value="Unassembled WGS sequence"/>
</dbReference>
<dbReference type="AlphaFoldDB" id="A0A9N9E984"/>
<organism evidence="1 2">
    <name type="scientific">Paraglomus occultum</name>
    <dbReference type="NCBI Taxonomy" id="144539"/>
    <lineage>
        <taxon>Eukaryota</taxon>
        <taxon>Fungi</taxon>
        <taxon>Fungi incertae sedis</taxon>
        <taxon>Mucoromycota</taxon>
        <taxon>Glomeromycotina</taxon>
        <taxon>Glomeromycetes</taxon>
        <taxon>Paraglomerales</taxon>
        <taxon>Paraglomeraceae</taxon>
        <taxon>Paraglomus</taxon>
    </lineage>
</organism>
<dbReference type="OrthoDB" id="10457346at2759"/>
<proteinExistence type="predicted"/>
<reference evidence="1" key="1">
    <citation type="submission" date="2021-06" db="EMBL/GenBank/DDBJ databases">
        <authorList>
            <person name="Kallberg Y."/>
            <person name="Tangrot J."/>
            <person name="Rosling A."/>
        </authorList>
    </citation>
    <scope>NUCLEOTIDE SEQUENCE</scope>
    <source>
        <strain evidence="1">IA702</strain>
    </source>
</reference>
<accession>A0A9N9E984</accession>
<evidence type="ECO:0000313" key="2">
    <source>
        <dbReference type="Proteomes" id="UP000789572"/>
    </source>
</evidence>
<gene>
    <name evidence="1" type="ORF">POCULU_LOCUS10668</name>
</gene>
<feature type="non-terminal residue" evidence="1">
    <location>
        <position position="1"/>
    </location>
</feature>
<evidence type="ECO:0000313" key="1">
    <source>
        <dbReference type="EMBL" id="CAG8665274.1"/>
    </source>
</evidence>
<comment type="caution">
    <text evidence="1">The sequence shown here is derived from an EMBL/GenBank/DDBJ whole genome shotgun (WGS) entry which is preliminary data.</text>
</comment>